<dbReference type="AlphaFoldDB" id="S2K875"/>
<organism evidence="1 2">
    <name type="scientific">Mucor circinelloides f. circinelloides (strain 1006PhL)</name>
    <name type="common">Mucormycosis agent</name>
    <name type="synonym">Calyptromyces circinelloides</name>
    <dbReference type="NCBI Taxonomy" id="1220926"/>
    <lineage>
        <taxon>Eukaryota</taxon>
        <taxon>Fungi</taxon>
        <taxon>Fungi incertae sedis</taxon>
        <taxon>Mucoromycota</taxon>
        <taxon>Mucoromycotina</taxon>
        <taxon>Mucoromycetes</taxon>
        <taxon>Mucorales</taxon>
        <taxon>Mucorineae</taxon>
        <taxon>Mucoraceae</taxon>
        <taxon>Mucor</taxon>
    </lineage>
</organism>
<reference evidence="2" key="1">
    <citation type="submission" date="2013-05" db="EMBL/GenBank/DDBJ databases">
        <title>The Genome sequence of Mucor circinelloides f. circinelloides 1006PhL.</title>
        <authorList>
            <consortium name="The Broad Institute Genomics Platform"/>
            <person name="Cuomo C."/>
            <person name="Earl A."/>
            <person name="Findley K."/>
            <person name="Lee S.C."/>
            <person name="Walker B."/>
            <person name="Young S."/>
            <person name="Zeng Q."/>
            <person name="Gargeya S."/>
            <person name="Fitzgerald M."/>
            <person name="Haas B."/>
            <person name="Abouelleil A."/>
            <person name="Allen A.W."/>
            <person name="Alvarado L."/>
            <person name="Arachchi H.M."/>
            <person name="Berlin A.M."/>
            <person name="Chapman S.B."/>
            <person name="Gainer-Dewar J."/>
            <person name="Goldberg J."/>
            <person name="Griggs A."/>
            <person name="Gujja S."/>
            <person name="Hansen M."/>
            <person name="Howarth C."/>
            <person name="Imamovic A."/>
            <person name="Ireland A."/>
            <person name="Larimer J."/>
            <person name="McCowan C."/>
            <person name="Murphy C."/>
            <person name="Pearson M."/>
            <person name="Poon T.W."/>
            <person name="Priest M."/>
            <person name="Roberts A."/>
            <person name="Saif S."/>
            <person name="Shea T."/>
            <person name="Sisk P."/>
            <person name="Sykes S."/>
            <person name="Wortman J."/>
            <person name="Nusbaum C."/>
            <person name="Birren B."/>
        </authorList>
    </citation>
    <scope>NUCLEOTIDE SEQUENCE [LARGE SCALE GENOMIC DNA]</scope>
    <source>
        <strain evidence="2">1006PhL</strain>
    </source>
</reference>
<keyword evidence="2" id="KW-1185">Reference proteome</keyword>
<evidence type="ECO:0000313" key="2">
    <source>
        <dbReference type="Proteomes" id="UP000014254"/>
    </source>
</evidence>
<gene>
    <name evidence="1" type="ORF">HMPREF1544_01535</name>
</gene>
<dbReference type="VEuPathDB" id="FungiDB:HMPREF1544_01535"/>
<accession>S2K875</accession>
<dbReference type="EMBL" id="KE123907">
    <property type="protein sequence ID" value="EPB91613.1"/>
    <property type="molecule type" value="Genomic_DNA"/>
</dbReference>
<name>S2K875_MUCC1</name>
<protein>
    <submittedName>
        <fullName evidence="1">Uncharacterized protein</fullName>
    </submittedName>
</protein>
<proteinExistence type="predicted"/>
<sequence>MILRSLENNLASFITAYFIVDYFAESETIMRDFIENERNSRHCALMKEGLAREGPNAVKSLKEFGITADEKLVIMSDLIAGGSETGILL</sequence>
<dbReference type="InParanoid" id="S2K875"/>
<evidence type="ECO:0000313" key="1">
    <source>
        <dbReference type="EMBL" id="EPB91613.1"/>
    </source>
</evidence>
<dbReference type="Proteomes" id="UP000014254">
    <property type="component" value="Unassembled WGS sequence"/>
</dbReference>